<feature type="repeat" description="TPR" evidence="2">
    <location>
        <begin position="235"/>
        <end position="268"/>
    </location>
</feature>
<keyword evidence="5" id="KW-1185">Reference proteome</keyword>
<dbReference type="OrthoDB" id="7298659at2"/>
<dbReference type="Gene3D" id="1.25.40.10">
    <property type="entry name" value="Tetratricopeptide repeat domain"/>
    <property type="match status" value="2"/>
</dbReference>
<dbReference type="PROSITE" id="PS50110">
    <property type="entry name" value="RESPONSE_REGULATORY"/>
    <property type="match status" value="1"/>
</dbReference>
<evidence type="ECO:0000259" key="3">
    <source>
        <dbReference type="PROSITE" id="PS50110"/>
    </source>
</evidence>
<dbReference type="SUPFAM" id="SSF52172">
    <property type="entry name" value="CheY-like"/>
    <property type="match status" value="1"/>
</dbReference>
<dbReference type="AlphaFoldDB" id="A0A3D8M409"/>
<proteinExistence type="predicted"/>
<comment type="caution">
    <text evidence="4">The sequence shown here is derived from an EMBL/GenBank/DDBJ whole genome shotgun (WGS) entry which is preliminary data.</text>
</comment>
<feature type="repeat" description="TPR" evidence="2">
    <location>
        <begin position="448"/>
        <end position="481"/>
    </location>
</feature>
<sequence length="537" mass="61651">MHYKLARELRILIIEHQIFSKGYLRYSMEELGFRNIDYTKTANEAKEALNTVRYDLILCAYDLKEEQEGYFLYTELLEHKALPPSTAFVFISADTSPDIVNSIVELQPDDFIARPFSVKDLDKRLSRLIKRKQALKPVYTCVEKNALDDALFQTEQFLLEPKNAEFFPVALKLKGELLLACGQFEAAREFYLAILNVQKFTWAQIGLVKCHIHLNQDEEAEKLILALAFQNDSKLVAYDLLSALKIKQQEFDDALESVMEAAQLSPRNIQRHRHAMDLSRLTHDYESRFEAAKKIIRFAKNSIHDTPEVYLSVARAGIDYAMTADEDQTQSLIRQSKEYLKRLRSRFSDDELTEQLKVIDARLLYLQDETEKALALLSQLSDDGWGDECAEALLDKAKAFHTLGLQEHALTILDTIDRRCNEAPPEDNLFLSYIRMERQEKAAIALPPRALNNLAVNQYQQGDIHAALESFRQAFTIMPKNPAIALNLLQAIATNNTQSDSDDKRVHACMKILESNPLSAEQEQRYLKIRTLLQDWG</sequence>
<gene>
    <name evidence="4" type="ORF">DXV75_14720</name>
</gene>
<comment type="caution">
    <text evidence="1">Lacks conserved residue(s) required for the propagation of feature annotation.</text>
</comment>
<dbReference type="Pfam" id="PF07721">
    <property type="entry name" value="TPR_4"/>
    <property type="match status" value="1"/>
</dbReference>
<dbReference type="GO" id="GO:0000160">
    <property type="term" value="P:phosphorelay signal transduction system"/>
    <property type="evidence" value="ECO:0007669"/>
    <property type="project" value="InterPro"/>
</dbReference>
<feature type="domain" description="Response regulatory" evidence="3">
    <location>
        <begin position="10"/>
        <end position="129"/>
    </location>
</feature>
<keyword evidence="2" id="KW-0802">TPR repeat</keyword>
<dbReference type="SUPFAM" id="SSF48452">
    <property type="entry name" value="TPR-like"/>
    <property type="match status" value="2"/>
</dbReference>
<evidence type="ECO:0000256" key="1">
    <source>
        <dbReference type="PROSITE-ProRule" id="PRU00169"/>
    </source>
</evidence>
<organism evidence="4 5">
    <name type="scientific">Alteromonas aestuariivivens</name>
    <dbReference type="NCBI Taxonomy" id="1938339"/>
    <lineage>
        <taxon>Bacteria</taxon>
        <taxon>Pseudomonadati</taxon>
        <taxon>Pseudomonadota</taxon>
        <taxon>Gammaproteobacteria</taxon>
        <taxon>Alteromonadales</taxon>
        <taxon>Alteromonadaceae</taxon>
        <taxon>Alteromonas/Salinimonas group</taxon>
        <taxon>Alteromonas</taxon>
    </lineage>
</organism>
<evidence type="ECO:0000256" key="2">
    <source>
        <dbReference type="PROSITE-ProRule" id="PRU00339"/>
    </source>
</evidence>
<dbReference type="InterPro" id="IPR011990">
    <property type="entry name" value="TPR-like_helical_dom_sf"/>
</dbReference>
<dbReference type="SMART" id="SM00448">
    <property type="entry name" value="REC"/>
    <property type="match status" value="1"/>
</dbReference>
<dbReference type="InterPro" id="IPR019734">
    <property type="entry name" value="TPR_rpt"/>
</dbReference>
<dbReference type="EMBL" id="QRHA01000012">
    <property type="protein sequence ID" value="RDV24320.1"/>
    <property type="molecule type" value="Genomic_DNA"/>
</dbReference>
<reference evidence="5" key="1">
    <citation type="submission" date="2018-08" db="EMBL/GenBank/DDBJ databases">
        <authorList>
            <person name="Zhang J."/>
            <person name="Du Z.-J."/>
        </authorList>
    </citation>
    <scope>NUCLEOTIDE SEQUENCE [LARGE SCALE GENOMIC DNA]</scope>
    <source>
        <strain evidence="5">KCTC 52655</strain>
    </source>
</reference>
<dbReference type="Proteomes" id="UP000256561">
    <property type="component" value="Unassembled WGS sequence"/>
</dbReference>
<protein>
    <submittedName>
        <fullName evidence="4">Response regulator</fullName>
    </submittedName>
</protein>
<dbReference type="Gene3D" id="3.40.50.2300">
    <property type="match status" value="1"/>
</dbReference>
<evidence type="ECO:0000313" key="4">
    <source>
        <dbReference type="EMBL" id="RDV24320.1"/>
    </source>
</evidence>
<dbReference type="InterPro" id="IPR011717">
    <property type="entry name" value="TPR-4"/>
</dbReference>
<dbReference type="InterPro" id="IPR001789">
    <property type="entry name" value="Sig_transdc_resp-reg_receiver"/>
</dbReference>
<dbReference type="SMART" id="SM00028">
    <property type="entry name" value="TPR"/>
    <property type="match status" value="3"/>
</dbReference>
<evidence type="ECO:0000313" key="5">
    <source>
        <dbReference type="Proteomes" id="UP000256561"/>
    </source>
</evidence>
<name>A0A3D8M409_9ALTE</name>
<dbReference type="GO" id="GO:0042802">
    <property type="term" value="F:identical protein binding"/>
    <property type="evidence" value="ECO:0007669"/>
    <property type="project" value="InterPro"/>
</dbReference>
<dbReference type="Pfam" id="PF00072">
    <property type="entry name" value="Response_reg"/>
    <property type="match status" value="1"/>
</dbReference>
<dbReference type="InterPro" id="IPR011006">
    <property type="entry name" value="CheY-like_superfamily"/>
</dbReference>
<dbReference type="PROSITE" id="PS50005">
    <property type="entry name" value="TPR"/>
    <property type="match status" value="2"/>
</dbReference>
<accession>A0A3D8M409</accession>